<dbReference type="Proteomes" id="UP000597989">
    <property type="component" value="Unassembled WGS sequence"/>
</dbReference>
<reference evidence="1" key="4">
    <citation type="submission" date="2023-12" db="EMBL/GenBank/DDBJ databases">
        <authorList>
            <person name="Sun Q."/>
            <person name="Inoue M."/>
        </authorList>
    </citation>
    <scope>NUCLEOTIDE SEQUENCE</scope>
    <source>
        <strain evidence="1">JCM 10664</strain>
    </source>
</reference>
<dbReference type="Proteomes" id="UP001500220">
    <property type="component" value="Unassembled WGS sequence"/>
</dbReference>
<accession>A0A917JHY1</accession>
<organism evidence="2 3">
    <name type="scientific">Saccharopolyspora thermophila</name>
    <dbReference type="NCBI Taxonomy" id="89367"/>
    <lineage>
        <taxon>Bacteria</taxon>
        <taxon>Bacillati</taxon>
        <taxon>Actinomycetota</taxon>
        <taxon>Actinomycetes</taxon>
        <taxon>Pseudonocardiales</taxon>
        <taxon>Pseudonocardiaceae</taxon>
        <taxon>Saccharopolyspora</taxon>
    </lineage>
</organism>
<dbReference type="RefSeq" id="WP_188984418.1">
    <property type="nucleotide sequence ID" value="NZ_BAAAHC010000005.1"/>
</dbReference>
<reference evidence="2 3" key="1">
    <citation type="journal article" date="2014" name="Int. J. Syst. Evol. Microbiol.">
        <title>Complete genome sequence of Corynebacterium casei LMG S-19264T (=DSM 44701T), isolated from a smear-ripened cheese.</title>
        <authorList>
            <consortium name="US DOE Joint Genome Institute (JGI-PGF)"/>
            <person name="Walter F."/>
            <person name="Albersmeier A."/>
            <person name="Kalinowski J."/>
            <person name="Ruckert C."/>
        </authorList>
    </citation>
    <scope>NUCLEOTIDE SEQUENCE [LARGE SCALE GENOMIC DNA]</scope>
    <source>
        <strain evidence="2 3">CGMCC 4.7206</strain>
    </source>
</reference>
<evidence type="ECO:0000313" key="3">
    <source>
        <dbReference type="Proteomes" id="UP000597989"/>
    </source>
</evidence>
<dbReference type="EMBL" id="BAAAHC010000005">
    <property type="protein sequence ID" value="GAA0511914.1"/>
    <property type="molecule type" value="Genomic_DNA"/>
</dbReference>
<gene>
    <name evidence="1" type="ORF">GCM10009545_12390</name>
    <name evidence="2" type="ORF">GCM10011581_02160</name>
</gene>
<name>A0A917JHY1_9PSEU</name>
<keyword evidence="4" id="KW-1185">Reference proteome</keyword>
<dbReference type="AlphaFoldDB" id="A0A917JHY1"/>
<proteinExistence type="predicted"/>
<evidence type="ECO:0000313" key="1">
    <source>
        <dbReference type="EMBL" id="GAA0511914.1"/>
    </source>
</evidence>
<protein>
    <submittedName>
        <fullName evidence="2">Uncharacterized protein</fullName>
    </submittedName>
</protein>
<evidence type="ECO:0000313" key="4">
    <source>
        <dbReference type="Proteomes" id="UP001500220"/>
    </source>
</evidence>
<comment type="caution">
    <text evidence="2">The sequence shown here is derived from an EMBL/GenBank/DDBJ whole genome shotgun (WGS) entry which is preliminary data.</text>
</comment>
<reference evidence="2" key="3">
    <citation type="submission" date="2020-09" db="EMBL/GenBank/DDBJ databases">
        <authorList>
            <person name="Sun Q."/>
            <person name="Zhou Y."/>
        </authorList>
    </citation>
    <scope>NUCLEOTIDE SEQUENCE</scope>
    <source>
        <strain evidence="2">CGMCC 4.7206</strain>
    </source>
</reference>
<sequence>MTEQTPASVRYREITGLADAATERMRRHETERVRELGEVVAAARQRREEAEKKRDEVVEFVLQEWKEAVKGLWDERWFQVRGKPTPNRATTAQVDEAVEVVKEARAALQTALEKPRFSVSFRPRRRK</sequence>
<evidence type="ECO:0000313" key="2">
    <source>
        <dbReference type="EMBL" id="GGI68730.1"/>
    </source>
</evidence>
<dbReference type="EMBL" id="BMMT01000001">
    <property type="protein sequence ID" value="GGI68730.1"/>
    <property type="molecule type" value="Genomic_DNA"/>
</dbReference>
<reference evidence="1 4" key="2">
    <citation type="journal article" date="2019" name="Int. J. Syst. Evol. Microbiol.">
        <title>The Global Catalogue of Microorganisms (GCM) 10K type strain sequencing project: providing services to taxonomists for standard genome sequencing and annotation.</title>
        <authorList>
            <consortium name="The Broad Institute Genomics Platform"/>
            <consortium name="The Broad Institute Genome Sequencing Center for Infectious Disease"/>
            <person name="Wu L."/>
            <person name="Ma J."/>
        </authorList>
    </citation>
    <scope>NUCLEOTIDE SEQUENCE [LARGE SCALE GENOMIC DNA]</scope>
    <source>
        <strain evidence="1 4">JCM 10664</strain>
    </source>
</reference>